<gene>
    <name evidence="1" type="ORF">BTIS_1424</name>
</gene>
<proteinExistence type="predicted"/>
<evidence type="ECO:0000313" key="2">
    <source>
        <dbReference type="Proteomes" id="UP000216444"/>
    </source>
</evidence>
<name>A0A261FDT6_9BIFI</name>
<keyword evidence="2" id="KW-1185">Reference proteome</keyword>
<protein>
    <submittedName>
        <fullName evidence="1">Uncharacterized protein</fullName>
    </submittedName>
</protein>
<reference evidence="1 2" key="1">
    <citation type="journal article" date="2017" name="BMC Genomics">
        <title>Comparative genomic and phylogenomic analyses of the Bifidobacteriaceae family.</title>
        <authorList>
            <person name="Lugli G.A."/>
            <person name="Milani C."/>
            <person name="Turroni F."/>
            <person name="Duranti S."/>
            <person name="Mancabelli L."/>
            <person name="Mangifesta M."/>
            <person name="Ferrario C."/>
            <person name="Modesto M."/>
            <person name="Mattarelli P."/>
            <person name="Jiri K."/>
            <person name="van Sinderen D."/>
            <person name="Ventura M."/>
        </authorList>
    </citation>
    <scope>NUCLEOTIDE SEQUENCE [LARGE SCALE GENOMIC DNA]</scope>
    <source>
        <strain evidence="1 2">DSM 100201</strain>
    </source>
</reference>
<comment type="caution">
    <text evidence="1">The sequence shown here is derived from an EMBL/GenBank/DDBJ whole genome shotgun (WGS) entry which is preliminary data.</text>
</comment>
<dbReference type="PROSITE" id="PS51318">
    <property type="entry name" value="TAT"/>
    <property type="match status" value="1"/>
</dbReference>
<dbReference type="InterPro" id="IPR006311">
    <property type="entry name" value="TAT_signal"/>
</dbReference>
<dbReference type="Proteomes" id="UP000216444">
    <property type="component" value="Unassembled WGS sequence"/>
</dbReference>
<organism evidence="1 2">
    <name type="scientific">Bifidobacterium tissieri</name>
    <dbReference type="NCBI Taxonomy" id="1630162"/>
    <lineage>
        <taxon>Bacteria</taxon>
        <taxon>Bacillati</taxon>
        <taxon>Actinomycetota</taxon>
        <taxon>Actinomycetes</taxon>
        <taxon>Bifidobacteriales</taxon>
        <taxon>Bifidobacteriaceae</taxon>
        <taxon>Bifidobacterium</taxon>
    </lineage>
</organism>
<evidence type="ECO:0000313" key="1">
    <source>
        <dbReference type="EMBL" id="OZG57330.1"/>
    </source>
</evidence>
<dbReference type="AlphaFoldDB" id="A0A261FDT6"/>
<dbReference type="EMBL" id="MWWV01000009">
    <property type="protein sequence ID" value="OZG57330.1"/>
    <property type="molecule type" value="Genomic_DNA"/>
</dbReference>
<sequence>MKTQRSAFPVRRRAMRSRMAAGIALLFALGSFGVVPTARADTAQLMRFCTYHTDTVMSRNIDCDGGIRHWVTISYGWTKKSFHGGTVKPFQNIGYGPGVSKVVLTSSDTKRIKAYWTQVLDRSENS</sequence>
<accession>A0A261FDT6</accession>